<dbReference type="InterPro" id="IPR038770">
    <property type="entry name" value="Na+/solute_symporter_sf"/>
</dbReference>
<dbReference type="EMBL" id="JABTCG010000003">
    <property type="protein sequence ID" value="MBD0850967.1"/>
    <property type="molecule type" value="Genomic_DNA"/>
</dbReference>
<feature type="transmembrane region" description="Helical" evidence="5">
    <location>
        <begin position="20"/>
        <end position="38"/>
    </location>
</feature>
<keyword evidence="7" id="KW-1185">Reference proteome</keyword>
<feature type="transmembrane region" description="Helical" evidence="5">
    <location>
        <begin position="152"/>
        <end position="172"/>
    </location>
</feature>
<evidence type="ECO:0000256" key="3">
    <source>
        <dbReference type="ARBA" id="ARBA00022989"/>
    </source>
</evidence>
<feature type="transmembrane region" description="Helical" evidence="5">
    <location>
        <begin position="110"/>
        <end position="132"/>
    </location>
</feature>
<keyword evidence="3 5" id="KW-1133">Transmembrane helix</keyword>
<dbReference type="Gene3D" id="1.20.1530.20">
    <property type="match status" value="1"/>
</dbReference>
<keyword evidence="2 5" id="KW-0812">Transmembrane</keyword>
<sequence length="307" mass="34080">MTDTVLDTIHINFDSQTLWILNAVLALVMFGIALEISVEDFKRLFQSPKSIFTGIFSQFLLLPLITFLLVWLIEPIPSIALGMFMVAACPGGNISNFITHLAKGNSALSVSLTAVATLLAVFMTPINLQFWGSLYGPTASILRDVAISPFEMVKLVSLLLAIPLVLGMWVNYLSPVLAKRMAKVLKWVSLLFFISLIFLALYKNREIFMDYVFYVFWIVIFHNLLAFLTGFSIAKLIGLTNRDVRSITIETGIQNSGLGLLLIFTFFDGLGGMALLAAFWGIWHLVSGLVLSGIWGFKPIEKEELAS</sequence>
<accession>A0ABR7VFP5</accession>
<organism evidence="6 7">
    <name type="scientific">Maribacter arenosus</name>
    <dbReference type="NCBI Taxonomy" id="1854708"/>
    <lineage>
        <taxon>Bacteria</taxon>
        <taxon>Pseudomonadati</taxon>
        <taxon>Bacteroidota</taxon>
        <taxon>Flavobacteriia</taxon>
        <taxon>Flavobacteriales</taxon>
        <taxon>Flavobacteriaceae</taxon>
        <taxon>Maribacter</taxon>
    </lineage>
</organism>
<feature type="transmembrane region" description="Helical" evidence="5">
    <location>
        <begin position="258"/>
        <end position="283"/>
    </location>
</feature>
<dbReference type="Pfam" id="PF01758">
    <property type="entry name" value="SBF"/>
    <property type="match status" value="1"/>
</dbReference>
<comment type="caution">
    <text evidence="6">The sequence shown here is derived from an EMBL/GenBank/DDBJ whole genome shotgun (WGS) entry which is preliminary data.</text>
</comment>
<evidence type="ECO:0000256" key="5">
    <source>
        <dbReference type="SAM" id="Phobius"/>
    </source>
</evidence>
<evidence type="ECO:0000256" key="4">
    <source>
        <dbReference type="ARBA" id="ARBA00023136"/>
    </source>
</evidence>
<gene>
    <name evidence="6" type="ORF">HPE63_09830</name>
</gene>
<feature type="transmembrane region" description="Helical" evidence="5">
    <location>
        <begin position="79"/>
        <end position="98"/>
    </location>
</feature>
<dbReference type="InterPro" id="IPR002657">
    <property type="entry name" value="BilAc:Na_symport/Acr3"/>
</dbReference>
<evidence type="ECO:0000313" key="6">
    <source>
        <dbReference type="EMBL" id="MBD0850967.1"/>
    </source>
</evidence>
<dbReference type="Proteomes" id="UP000598350">
    <property type="component" value="Unassembled WGS sequence"/>
</dbReference>
<protein>
    <submittedName>
        <fullName evidence="6">Bile acid:sodium symporter family protein</fullName>
    </submittedName>
</protein>
<comment type="subcellular location">
    <subcellularLocation>
        <location evidence="1">Membrane</location>
        <topology evidence="1">Multi-pass membrane protein</topology>
    </subcellularLocation>
</comment>
<keyword evidence="4 5" id="KW-0472">Membrane</keyword>
<proteinExistence type="predicted"/>
<name>A0ABR7VFP5_9FLAO</name>
<dbReference type="PANTHER" id="PTHR10361">
    <property type="entry name" value="SODIUM-BILE ACID COTRANSPORTER"/>
    <property type="match status" value="1"/>
</dbReference>
<reference evidence="6 7" key="1">
    <citation type="submission" date="2020-05" db="EMBL/GenBank/DDBJ databases">
        <title>The draft genome sequence of Maribacter arenosus CAU 1321.</title>
        <authorList>
            <person name="Mu L."/>
        </authorList>
    </citation>
    <scope>NUCLEOTIDE SEQUENCE [LARGE SCALE GENOMIC DNA]</scope>
    <source>
        <strain evidence="6 7">CAU 1321</strain>
    </source>
</reference>
<feature type="transmembrane region" description="Helical" evidence="5">
    <location>
        <begin position="50"/>
        <end position="73"/>
    </location>
</feature>
<evidence type="ECO:0000313" key="7">
    <source>
        <dbReference type="Proteomes" id="UP000598350"/>
    </source>
</evidence>
<evidence type="ECO:0000256" key="2">
    <source>
        <dbReference type="ARBA" id="ARBA00022692"/>
    </source>
</evidence>
<dbReference type="PANTHER" id="PTHR10361:SF28">
    <property type="entry name" value="P3 PROTEIN-RELATED"/>
    <property type="match status" value="1"/>
</dbReference>
<feature type="transmembrane region" description="Helical" evidence="5">
    <location>
        <begin position="214"/>
        <end position="237"/>
    </location>
</feature>
<dbReference type="RefSeq" id="WP_188314092.1">
    <property type="nucleotide sequence ID" value="NZ_JABTCG010000003.1"/>
</dbReference>
<evidence type="ECO:0000256" key="1">
    <source>
        <dbReference type="ARBA" id="ARBA00004141"/>
    </source>
</evidence>
<feature type="transmembrane region" description="Helical" evidence="5">
    <location>
        <begin position="184"/>
        <end position="202"/>
    </location>
</feature>
<dbReference type="InterPro" id="IPR004710">
    <property type="entry name" value="Bilac:Na_transpt"/>
</dbReference>